<gene>
    <name evidence="1" type="ORF">GOZ88_01910</name>
</gene>
<accession>A0A7K1R9Y2</accession>
<dbReference type="EMBL" id="WPHU01000001">
    <property type="protein sequence ID" value="MVA54858.1"/>
    <property type="molecule type" value="Genomic_DNA"/>
</dbReference>
<reference evidence="1 2" key="1">
    <citation type="submission" date="2019-12" db="EMBL/GenBank/DDBJ databases">
        <title>Whole-genome sequencing of Allorhizobium vitis.</title>
        <authorList>
            <person name="Gan H.M."/>
            <person name="Szegedi E."/>
            <person name="Burr T."/>
            <person name="Savka M.A."/>
        </authorList>
    </citation>
    <scope>NUCLEOTIDE SEQUENCE [LARGE SCALE GENOMIC DNA]</scope>
    <source>
        <strain evidence="1 2">CG415</strain>
    </source>
</reference>
<evidence type="ECO:0000313" key="2">
    <source>
        <dbReference type="Proteomes" id="UP000440716"/>
    </source>
</evidence>
<protein>
    <submittedName>
        <fullName evidence="1">Uncharacterized protein</fullName>
    </submittedName>
</protein>
<proteinExistence type="predicted"/>
<dbReference type="RefSeq" id="WP_156589938.1">
    <property type="nucleotide sequence ID" value="NZ_WPHU01000001.1"/>
</dbReference>
<organism evidence="1 2">
    <name type="scientific">Agrobacterium vitis</name>
    <name type="common">Rhizobium vitis</name>
    <dbReference type="NCBI Taxonomy" id="373"/>
    <lineage>
        <taxon>Bacteria</taxon>
        <taxon>Pseudomonadati</taxon>
        <taxon>Pseudomonadota</taxon>
        <taxon>Alphaproteobacteria</taxon>
        <taxon>Hyphomicrobiales</taxon>
        <taxon>Rhizobiaceae</taxon>
        <taxon>Rhizobium/Agrobacterium group</taxon>
        <taxon>Agrobacterium</taxon>
    </lineage>
</organism>
<dbReference type="AlphaFoldDB" id="A0A7K1R9Y2"/>
<evidence type="ECO:0000313" key="1">
    <source>
        <dbReference type="EMBL" id="MVA54858.1"/>
    </source>
</evidence>
<comment type="caution">
    <text evidence="1">The sequence shown here is derived from an EMBL/GenBank/DDBJ whole genome shotgun (WGS) entry which is preliminary data.</text>
</comment>
<sequence>MTNYLALPQFVLTPLIRENNSAINATANCRRKMQPAPALDFFIAAIEFPVIQTFLVFQASFARKKIDNTL</sequence>
<dbReference type="Proteomes" id="UP000440716">
    <property type="component" value="Unassembled WGS sequence"/>
</dbReference>
<name>A0A7K1R9Y2_AGRVI</name>